<evidence type="ECO:0000313" key="11">
    <source>
        <dbReference type="EMBL" id="KAF9517225.1"/>
    </source>
</evidence>
<dbReference type="Gene3D" id="3.30.70.870">
    <property type="entry name" value="Elongation Factor G (Translational Gtpase), domain 3"/>
    <property type="match status" value="1"/>
</dbReference>
<evidence type="ECO:0000256" key="4">
    <source>
        <dbReference type="ARBA" id="ARBA00022741"/>
    </source>
</evidence>
<keyword evidence="6" id="KW-0342">GTP-binding</keyword>
<dbReference type="SUPFAM" id="SSF54980">
    <property type="entry name" value="EF-G C-terminal domain-like"/>
    <property type="match status" value="2"/>
</dbReference>
<evidence type="ECO:0000256" key="5">
    <source>
        <dbReference type="ARBA" id="ARBA00022801"/>
    </source>
</evidence>
<evidence type="ECO:0000256" key="3">
    <source>
        <dbReference type="ARBA" id="ARBA00022517"/>
    </source>
</evidence>
<evidence type="ECO:0000256" key="8">
    <source>
        <dbReference type="ARBA" id="ARBA00068031"/>
    </source>
</evidence>
<dbReference type="GO" id="GO:0043022">
    <property type="term" value="F:ribosome binding"/>
    <property type="evidence" value="ECO:0007669"/>
    <property type="project" value="TreeGrafter"/>
</dbReference>
<dbReference type="Proteomes" id="UP000886523">
    <property type="component" value="Unassembled WGS sequence"/>
</dbReference>
<dbReference type="InterPro" id="IPR056752">
    <property type="entry name" value="EFL1"/>
</dbReference>
<proteinExistence type="predicted"/>
<dbReference type="Pfam" id="PF25118">
    <property type="entry name" value="EFL1"/>
    <property type="match status" value="1"/>
</dbReference>
<dbReference type="InterPro" id="IPR020568">
    <property type="entry name" value="Ribosomal_Su5_D2-typ_SF"/>
</dbReference>
<organism evidence="11 12">
    <name type="scientific">Hydnum rufescens UP504</name>
    <dbReference type="NCBI Taxonomy" id="1448309"/>
    <lineage>
        <taxon>Eukaryota</taxon>
        <taxon>Fungi</taxon>
        <taxon>Dikarya</taxon>
        <taxon>Basidiomycota</taxon>
        <taxon>Agaricomycotina</taxon>
        <taxon>Agaricomycetes</taxon>
        <taxon>Cantharellales</taxon>
        <taxon>Hydnaceae</taxon>
        <taxon>Hydnum</taxon>
    </lineage>
</organism>
<dbReference type="CDD" id="cd16268">
    <property type="entry name" value="EF2_II"/>
    <property type="match status" value="1"/>
</dbReference>
<dbReference type="CDD" id="cd01885">
    <property type="entry name" value="EF2"/>
    <property type="match status" value="1"/>
</dbReference>
<dbReference type="SUPFAM" id="SSF50447">
    <property type="entry name" value="Translation proteins"/>
    <property type="match status" value="1"/>
</dbReference>
<dbReference type="NCBIfam" id="TIGR00231">
    <property type="entry name" value="small_GTP"/>
    <property type="match status" value="1"/>
</dbReference>
<name>A0A9P6E0M2_9AGAM</name>
<dbReference type="InterPro" id="IPR009000">
    <property type="entry name" value="Transl_B-barrel_sf"/>
</dbReference>
<dbReference type="GO" id="GO:0042256">
    <property type="term" value="P:cytosolic ribosome assembly"/>
    <property type="evidence" value="ECO:0007669"/>
    <property type="project" value="TreeGrafter"/>
</dbReference>
<dbReference type="OrthoDB" id="364892at2759"/>
<dbReference type="InterPro" id="IPR014721">
    <property type="entry name" value="Ribsml_uS5_D2-typ_fold_subgr"/>
</dbReference>
<evidence type="ECO:0000313" key="12">
    <source>
        <dbReference type="Proteomes" id="UP000886523"/>
    </source>
</evidence>
<comment type="catalytic activity">
    <reaction evidence="7">
        <text>GTP + H2O = GDP + phosphate + H(+)</text>
        <dbReference type="Rhea" id="RHEA:19669"/>
        <dbReference type="ChEBI" id="CHEBI:15377"/>
        <dbReference type="ChEBI" id="CHEBI:15378"/>
        <dbReference type="ChEBI" id="CHEBI:37565"/>
        <dbReference type="ChEBI" id="CHEBI:43474"/>
        <dbReference type="ChEBI" id="CHEBI:58189"/>
    </reaction>
</comment>
<dbReference type="Gene3D" id="3.30.70.240">
    <property type="match status" value="1"/>
</dbReference>
<evidence type="ECO:0000256" key="1">
    <source>
        <dbReference type="ARBA" id="ARBA00004496"/>
    </source>
</evidence>
<dbReference type="FunFam" id="3.30.70.870:FF:000002">
    <property type="entry name" value="Translation elongation factor 2"/>
    <property type="match status" value="1"/>
</dbReference>
<dbReference type="InterPro" id="IPR027417">
    <property type="entry name" value="P-loop_NTPase"/>
</dbReference>
<dbReference type="FunFam" id="3.30.70.240:FF:000006">
    <property type="entry name" value="Elongation factor like GTPase 1"/>
    <property type="match status" value="1"/>
</dbReference>
<dbReference type="CDD" id="cd04096">
    <property type="entry name" value="eEF2_snRNP_like_C"/>
    <property type="match status" value="1"/>
</dbReference>
<dbReference type="FunFam" id="3.90.1430.10:FF:000002">
    <property type="entry name" value="Elongation factor like GTPase 1"/>
    <property type="match status" value="1"/>
</dbReference>
<feature type="domain" description="Tr-type G" evidence="10">
    <location>
        <begin position="6"/>
        <end position="287"/>
    </location>
</feature>
<comment type="subcellular location">
    <subcellularLocation>
        <location evidence="1">Cytoplasm</location>
    </subcellularLocation>
</comment>
<dbReference type="CDD" id="cd01681">
    <property type="entry name" value="aeEF2_snRNP_like_IV"/>
    <property type="match status" value="1"/>
</dbReference>
<dbReference type="InterPro" id="IPR000795">
    <property type="entry name" value="T_Tr_GTP-bd_dom"/>
</dbReference>
<comment type="caution">
    <text evidence="11">The sequence shown here is derived from an EMBL/GenBank/DDBJ whole genome shotgun (WGS) entry which is preliminary data.</text>
</comment>
<dbReference type="GO" id="GO:0005525">
    <property type="term" value="F:GTP binding"/>
    <property type="evidence" value="ECO:0007669"/>
    <property type="project" value="UniProtKB-KW"/>
</dbReference>
<reference evidence="11" key="1">
    <citation type="journal article" date="2020" name="Nat. Commun.">
        <title>Large-scale genome sequencing of mycorrhizal fungi provides insights into the early evolution of symbiotic traits.</title>
        <authorList>
            <person name="Miyauchi S."/>
            <person name="Kiss E."/>
            <person name="Kuo A."/>
            <person name="Drula E."/>
            <person name="Kohler A."/>
            <person name="Sanchez-Garcia M."/>
            <person name="Morin E."/>
            <person name="Andreopoulos B."/>
            <person name="Barry K.W."/>
            <person name="Bonito G."/>
            <person name="Buee M."/>
            <person name="Carver A."/>
            <person name="Chen C."/>
            <person name="Cichocki N."/>
            <person name="Clum A."/>
            <person name="Culley D."/>
            <person name="Crous P.W."/>
            <person name="Fauchery L."/>
            <person name="Girlanda M."/>
            <person name="Hayes R.D."/>
            <person name="Keri Z."/>
            <person name="LaButti K."/>
            <person name="Lipzen A."/>
            <person name="Lombard V."/>
            <person name="Magnuson J."/>
            <person name="Maillard F."/>
            <person name="Murat C."/>
            <person name="Nolan M."/>
            <person name="Ohm R.A."/>
            <person name="Pangilinan J."/>
            <person name="Pereira M.F."/>
            <person name="Perotto S."/>
            <person name="Peter M."/>
            <person name="Pfister S."/>
            <person name="Riley R."/>
            <person name="Sitrit Y."/>
            <person name="Stielow J.B."/>
            <person name="Szollosi G."/>
            <person name="Zifcakova L."/>
            <person name="Stursova M."/>
            <person name="Spatafora J.W."/>
            <person name="Tedersoo L."/>
            <person name="Vaario L.M."/>
            <person name="Yamada A."/>
            <person name="Yan M."/>
            <person name="Wang P."/>
            <person name="Xu J."/>
            <person name="Bruns T."/>
            <person name="Baldrian P."/>
            <person name="Vilgalys R."/>
            <person name="Dunand C."/>
            <person name="Henrissat B."/>
            <person name="Grigoriev I.V."/>
            <person name="Hibbett D."/>
            <person name="Nagy L.G."/>
            <person name="Martin F.M."/>
        </authorList>
    </citation>
    <scope>NUCLEOTIDE SEQUENCE</scope>
    <source>
        <strain evidence="11">UP504</strain>
    </source>
</reference>
<dbReference type="PANTHER" id="PTHR42908:SF3">
    <property type="entry name" value="ELONGATION FACTOR-LIKE GTPASE 1"/>
    <property type="match status" value="1"/>
</dbReference>
<dbReference type="GO" id="GO:0003924">
    <property type="term" value="F:GTPase activity"/>
    <property type="evidence" value="ECO:0007669"/>
    <property type="project" value="InterPro"/>
</dbReference>
<evidence type="ECO:0000256" key="9">
    <source>
        <dbReference type="ARBA" id="ARBA00081809"/>
    </source>
</evidence>
<dbReference type="EMBL" id="MU128933">
    <property type="protein sequence ID" value="KAF9517225.1"/>
    <property type="molecule type" value="Genomic_DNA"/>
</dbReference>
<dbReference type="Gene3D" id="3.90.1430.10">
    <property type="entry name" value="Yeast translation eEF2 (G' domain)"/>
    <property type="match status" value="1"/>
</dbReference>
<protein>
    <recommendedName>
        <fullName evidence="8">Ribosome assembly protein 1</fullName>
    </recommendedName>
    <alternativeName>
        <fullName evidence="9">Elongation factor-like 1</fullName>
    </alternativeName>
</protein>
<dbReference type="InterPro" id="IPR041095">
    <property type="entry name" value="EFG_II"/>
</dbReference>
<evidence type="ECO:0000256" key="6">
    <source>
        <dbReference type="ARBA" id="ARBA00023134"/>
    </source>
</evidence>
<dbReference type="SUPFAM" id="SSF52540">
    <property type="entry name" value="P-loop containing nucleoside triphosphate hydrolases"/>
    <property type="match status" value="1"/>
</dbReference>
<keyword evidence="2" id="KW-0963">Cytoplasm</keyword>
<dbReference type="Gene3D" id="2.40.30.10">
    <property type="entry name" value="Translation factors"/>
    <property type="match status" value="1"/>
</dbReference>
<dbReference type="PANTHER" id="PTHR42908">
    <property type="entry name" value="TRANSLATION ELONGATION FACTOR-RELATED"/>
    <property type="match status" value="1"/>
</dbReference>
<evidence type="ECO:0000256" key="2">
    <source>
        <dbReference type="ARBA" id="ARBA00022490"/>
    </source>
</evidence>
<keyword evidence="4" id="KW-0547">Nucleotide-binding</keyword>
<dbReference type="AlphaFoldDB" id="A0A9P6E0M2"/>
<dbReference type="SMART" id="SM00838">
    <property type="entry name" value="EFG_C"/>
    <property type="match status" value="1"/>
</dbReference>
<dbReference type="FunFam" id="3.40.50.300:FF:000746">
    <property type="entry name" value="Ribosome assembly protein 1"/>
    <property type="match status" value="1"/>
</dbReference>
<dbReference type="InterPro" id="IPR035647">
    <property type="entry name" value="EFG_III/V"/>
</dbReference>
<dbReference type="GO" id="GO:0005829">
    <property type="term" value="C:cytosol"/>
    <property type="evidence" value="ECO:0007669"/>
    <property type="project" value="TreeGrafter"/>
</dbReference>
<keyword evidence="5" id="KW-0378">Hydrolase</keyword>
<dbReference type="InterPro" id="IPR005225">
    <property type="entry name" value="Small_GTP-bd"/>
</dbReference>
<dbReference type="InterPro" id="IPR000640">
    <property type="entry name" value="EFG_V-like"/>
</dbReference>
<dbReference type="PRINTS" id="PR00315">
    <property type="entry name" value="ELONGATNFCT"/>
</dbReference>
<dbReference type="PROSITE" id="PS51722">
    <property type="entry name" value="G_TR_2"/>
    <property type="match status" value="1"/>
</dbReference>
<dbReference type="GO" id="GO:1990904">
    <property type="term" value="C:ribonucleoprotein complex"/>
    <property type="evidence" value="ECO:0007669"/>
    <property type="project" value="TreeGrafter"/>
</dbReference>
<sequence>MSASVGTQRCLTVLGHVDHGKTTFVDSLLAANNIISARMAGKIRYLDSREDEQERGITMESSAISLRFTMLRKSESGEETPSHFVVNLIDTPGHVDFSSEVSSASRLCDGALVLVDVVEGVCTQTIAVLRQAWAERLRPILIVNKFDRLITELKLSPSEAYHHLVQLIENVNAVMGNFHAGDRMEDDLRWREERERRLASRKENDAAQLDESISMEGQGDDAAMAFKERDDEDIYFAPERGNVIFASAIDGWAFRVGKFSQLYAKKLGVNETNLRKALWGDFYLDPKTKRVVSHRQLKGRNLKPLFVQFVLENIWAVYENVVMNPNPEKVAKIISSLSLKIPPRDIRTKDTRYTLQSIFSQWLSLSTCTFQTVVEIIPPPSVAQRTRLPKMLYPALTEATVVPKNKLEEDLWSCRVEKDAYIVAYVSKMFAMPRSRLPPPLKGADVPPVVANTRLSSISSEGYLASAPVMAVAPSDPAVNIPESGPDVKSNEKTSDLANDDEALIGFARLYSGTLTVGQTLFCLLPKYSPTFPPTHPRNAAHITPVTISALYEMMGRDLVSVQEVKAGNVFAVGGLEGTVWRNATLCGLGGNGNDDTGKGVSTSTEDCLVNLAGVNNQAAPIVRVALEPEEPANMPRLIRGLKLLSQSDPCAEAFQQQTGEWVILTAGELHLERCIRDLRERFAKVEIQASKPIVPFRETAIKATEMLPTRSPLAIRGAYSGSTAGVINFTIRAKPLPEAVTRFLQTNVSILKRLRRDVQAHTPENKGGVSGTHADITGDLAAETEDVRRVMDSELAQTPSVSLEEFWPSLEKLLEAAGSEWQGLIPSVWSFGPNHIGPNILFHRTGSPPNSLRKRANRNDAANVDRPAIHVPGHTFVPALETSIETGFQIAAFQGPLCAEPVEGMGFFVESLDFDPAQLEGESVHSKMAQIGGSLITASKEACRSGMIDWSPRLKMAIYSCDIQAPTDVLGRVYAVIARRRGRIVSEEMKEGTSFFTISAILPVVESFGFADELRKRSSGAASPQLIFRGYEILDQDPFWVPTTEEELEDLGDKADRLNIARVYMDAVRKRKGMFVDQKVVDSAEKQRR</sequence>
<keyword evidence="3" id="KW-0690">Ribosome biogenesis</keyword>
<dbReference type="CDD" id="cd16261">
    <property type="entry name" value="EF2_snRNP_III"/>
    <property type="match status" value="1"/>
</dbReference>
<accession>A0A9P6E0M2</accession>
<evidence type="ECO:0000259" key="10">
    <source>
        <dbReference type="PROSITE" id="PS51722"/>
    </source>
</evidence>
<keyword evidence="12" id="KW-1185">Reference proteome</keyword>
<dbReference type="Gene3D" id="3.30.230.10">
    <property type="match status" value="1"/>
</dbReference>
<dbReference type="Pfam" id="PF00679">
    <property type="entry name" value="EFG_C"/>
    <property type="match status" value="1"/>
</dbReference>
<dbReference type="Pfam" id="PF00009">
    <property type="entry name" value="GTP_EFTU"/>
    <property type="match status" value="1"/>
</dbReference>
<evidence type="ECO:0000256" key="7">
    <source>
        <dbReference type="ARBA" id="ARBA00048548"/>
    </source>
</evidence>
<dbReference type="Gene3D" id="3.40.50.300">
    <property type="entry name" value="P-loop containing nucleotide triphosphate hydrolases"/>
    <property type="match status" value="1"/>
</dbReference>
<dbReference type="Pfam" id="PF14492">
    <property type="entry name" value="EFG_III"/>
    <property type="match status" value="1"/>
</dbReference>
<dbReference type="SUPFAM" id="SSF54211">
    <property type="entry name" value="Ribosomal protein S5 domain 2-like"/>
    <property type="match status" value="1"/>
</dbReference>
<gene>
    <name evidence="11" type="ORF">BS47DRAFT_1291271</name>
</gene>